<dbReference type="GeneTree" id="ENSGT00940000163520"/>
<name>A0A3Q3E6Q3_9LABR</name>
<dbReference type="SUPFAM" id="SSF49842">
    <property type="entry name" value="TNF-like"/>
    <property type="match status" value="1"/>
</dbReference>
<feature type="domain" description="C1q" evidence="4">
    <location>
        <begin position="78"/>
        <end position="213"/>
    </location>
</feature>
<sequence>MLWFLLLFCGLSLADEGVNDPETQSCFPDMCNLLKEFGAMSEKIKSLETRLQESEAGLKASVIRLQNSETQISDLSSKVTTKVIFSAAIGGNGDVGPFNTDTTLIYRTVITNIGNAYNAATGVFAAPYAGVYYFAIFHHAGRKFGTELYLYKNSERIVKTQNHKAVSETAHNGGNIVFLQLNQGDQVYVRMNAHSYVWGSLYHTTFSGFLVHM</sequence>
<dbReference type="FunCoup" id="A0A3Q3E6Q3">
    <property type="interactions" value="10"/>
</dbReference>
<reference evidence="5" key="1">
    <citation type="submission" date="2025-08" db="UniProtKB">
        <authorList>
            <consortium name="Ensembl"/>
        </authorList>
    </citation>
    <scope>IDENTIFICATION</scope>
</reference>
<accession>A0A3Q3E6Q3</accession>
<dbReference type="PANTHER" id="PTHR22923">
    <property type="entry name" value="CEREBELLIN-RELATED"/>
    <property type="match status" value="1"/>
</dbReference>
<keyword evidence="6" id="KW-1185">Reference proteome</keyword>
<dbReference type="PROSITE" id="PS50871">
    <property type="entry name" value="C1Q"/>
    <property type="match status" value="1"/>
</dbReference>
<evidence type="ECO:0000313" key="6">
    <source>
        <dbReference type="Proteomes" id="UP000261660"/>
    </source>
</evidence>
<dbReference type="PANTHER" id="PTHR22923:SF102">
    <property type="entry name" value="CEREBELLIN 13-RELATED"/>
    <property type="match status" value="1"/>
</dbReference>
<dbReference type="SMART" id="SM00110">
    <property type="entry name" value="C1Q"/>
    <property type="match status" value="1"/>
</dbReference>
<dbReference type="GO" id="GO:0005576">
    <property type="term" value="C:extracellular region"/>
    <property type="evidence" value="ECO:0007669"/>
    <property type="project" value="UniProtKB-SubCell"/>
</dbReference>
<protein>
    <submittedName>
        <fullName evidence="5">Complement C1q-like protein 4</fullName>
    </submittedName>
</protein>
<dbReference type="Pfam" id="PF00386">
    <property type="entry name" value="C1q"/>
    <property type="match status" value="1"/>
</dbReference>
<evidence type="ECO:0000256" key="2">
    <source>
        <dbReference type="ARBA" id="ARBA00022525"/>
    </source>
</evidence>
<evidence type="ECO:0000256" key="3">
    <source>
        <dbReference type="ARBA" id="ARBA00022729"/>
    </source>
</evidence>
<dbReference type="OrthoDB" id="6154955at2759"/>
<dbReference type="InParanoid" id="A0A3Q3E6Q3"/>
<evidence type="ECO:0000259" key="4">
    <source>
        <dbReference type="PROSITE" id="PS50871"/>
    </source>
</evidence>
<reference evidence="5" key="2">
    <citation type="submission" date="2025-09" db="UniProtKB">
        <authorList>
            <consortium name="Ensembl"/>
        </authorList>
    </citation>
    <scope>IDENTIFICATION</scope>
</reference>
<keyword evidence="3" id="KW-0732">Signal</keyword>
<dbReference type="Proteomes" id="UP000261660">
    <property type="component" value="Unplaced"/>
</dbReference>
<comment type="subcellular location">
    <subcellularLocation>
        <location evidence="1">Secreted</location>
    </subcellularLocation>
</comment>
<dbReference type="PRINTS" id="PR00007">
    <property type="entry name" value="COMPLEMNTC1Q"/>
</dbReference>
<dbReference type="InterPro" id="IPR001073">
    <property type="entry name" value="C1q_dom"/>
</dbReference>
<proteinExistence type="predicted"/>
<evidence type="ECO:0000256" key="1">
    <source>
        <dbReference type="ARBA" id="ARBA00004613"/>
    </source>
</evidence>
<dbReference type="InterPro" id="IPR050822">
    <property type="entry name" value="Cerebellin_Synaptic_Org"/>
</dbReference>
<dbReference type="Ensembl" id="ENSLBET00000003124.1">
    <property type="protein sequence ID" value="ENSLBEP00000002962.1"/>
    <property type="gene ID" value="ENSLBEG00000002330.1"/>
</dbReference>
<keyword evidence="2" id="KW-0964">Secreted</keyword>
<dbReference type="AlphaFoldDB" id="A0A3Q3E6Q3"/>
<organism evidence="5 6">
    <name type="scientific">Labrus bergylta</name>
    <name type="common">ballan wrasse</name>
    <dbReference type="NCBI Taxonomy" id="56723"/>
    <lineage>
        <taxon>Eukaryota</taxon>
        <taxon>Metazoa</taxon>
        <taxon>Chordata</taxon>
        <taxon>Craniata</taxon>
        <taxon>Vertebrata</taxon>
        <taxon>Euteleostomi</taxon>
        <taxon>Actinopterygii</taxon>
        <taxon>Neopterygii</taxon>
        <taxon>Teleostei</taxon>
        <taxon>Neoteleostei</taxon>
        <taxon>Acanthomorphata</taxon>
        <taxon>Eupercaria</taxon>
        <taxon>Labriformes</taxon>
        <taxon>Labridae</taxon>
        <taxon>Labrus</taxon>
    </lineage>
</organism>
<evidence type="ECO:0000313" key="5">
    <source>
        <dbReference type="Ensembl" id="ENSLBEP00000002962.1"/>
    </source>
</evidence>
<dbReference type="InterPro" id="IPR008983">
    <property type="entry name" value="Tumour_necrosis_fac-like_dom"/>
</dbReference>
<dbReference type="Gene3D" id="2.60.120.40">
    <property type="match status" value="1"/>
</dbReference>